<dbReference type="CDD" id="cd20558">
    <property type="entry name" value="CYCLIN_ScPCL7-like"/>
    <property type="match status" value="1"/>
</dbReference>
<feature type="compositionally biased region" description="Polar residues" evidence="1">
    <location>
        <begin position="235"/>
        <end position="248"/>
    </location>
</feature>
<evidence type="ECO:0000313" key="3">
    <source>
        <dbReference type="Proteomes" id="UP000244406"/>
    </source>
</evidence>
<feature type="region of interest" description="Disordered" evidence="1">
    <location>
        <begin position="330"/>
        <end position="356"/>
    </location>
</feature>
<dbReference type="PANTHER" id="PTHR15615">
    <property type="match status" value="1"/>
</dbReference>
<dbReference type="Proteomes" id="UP000244406">
    <property type="component" value="Unassembled WGS sequence"/>
</dbReference>
<feature type="compositionally biased region" description="Polar residues" evidence="1">
    <location>
        <begin position="23"/>
        <end position="56"/>
    </location>
</feature>
<feature type="compositionally biased region" description="Basic and acidic residues" evidence="1">
    <location>
        <begin position="330"/>
        <end position="347"/>
    </location>
</feature>
<dbReference type="PANTHER" id="PTHR15615:SF94">
    <property type="entry name" value="PHO85 CYCLIN-6-RELATED"/>
    <property type="match status" value="1"/>
</dbReference>
<dbReference type="EMBL" id="PKFP01000008">
    <property type="protein sequence ID" value="PVH18234.1"/>
    <property type="molecule type" value="Genomic_DNA"/>
</dbReference>
<feature type="region of interest" description="Disordered" evidence="1">
    <location>
        <begin position="1"/>
        <end position="128"/>
    </location>
</feature>
<accession>A0A2V1AKP2</accession>
<dbReference type="Pfam" id="PF08613">
    <property type="entry name" value="Cyclin"/>
    <property type="match status" value="1"/>
</dbReference>
<comment type="caution">
    <text evidence="2">The sequence shown here is derived from an EMBL/GenBank/DDBJ whole genome shotgun (WGS) entry which is preliminary data.</text>
</comment>
<dbReference type="AlphaFoldDB" id="A0A2V1AKP2"/>
<dbReference type="Gene3D" id="1.10.472.10">
    <property type="entry name" value="Cyclin-like"/>
    <property type="match status" value="1"/>
</dbReference>
<dbReference type="GO" id="GO:0019901">
    <property type="term" value="F:protein kinase binding"/>
    <property type="evidence" value="ECO:0007669"/>
    <property type="project" value="InterPro"/>
</dbReference>
<evidence type="ECO:0000256" key="1">
    <source>
        <dbReference type="SAM" id="MobiDB-lite"/>
    </source>
</evidence>
<dbReference type="GO" id="GO:0016538">
    <property type="term" value="F:cyclin-dependent protein serine/threonine kinase regulator activity"/>
    <property type="evidence" value="ECO:0007669"/>
    <property type="project" value="TreeGrafter"/>
</dbReference>
<protein>
    <recommendedName>
        <fullName evidence="4">Cyclin</fullName>
    </recommendedName>
</protein>
<dbReference type="GO" id="GO:0005634">
    <property type="term" value="C:nucleus"/>
    <property type="evidence" value="ECO:0007669"/>
    <property type="project" value="TreeGrafter"/>
</dbReference>
<feature type="region of interest" description="Disordered" evidence="1">
    <location>
        <begin position="223"/>
        <end position="282"/>
    </location>
</feature>
<evidence type="ECO:0000313" key="2">
    <source>
        <dbReference type="EMBL" id="PVH18234.1"/>
    </source>
</evidence>
<dbReference type="GO" id="GO:0000307">
    <property type="term" value="C:cyclin-dependent protein kinase holoenzyme complex"/>
    <property type="evidence" value="ECO:0007669"/>
    <property type="project" value="UniProtKB-ARBA"/>
</dbReference>
<organism evidence="2 3">
    <name type="scientific">Candidozyma duobushaemuli</name>
    <dbReference type="NCBI Taxonomy" id="1231522"/>
    <lineage>
        <taxon>Eukaryota</taxon>
        <taxon>Fungi</taxon>
        <taxon>Dikarya</taxon>
        <taxon>Ascomycota</taxon>
        <taxon>Saccharomycotina</taxon>
        <taxon>Pichiomycetes</taxon>
        <taxon>Metschnikowiaceae</taxon>
        <taxon>Candidozyma</taxon>
    </lineage>
</organism>
<proteinExistence type="predicted"/>
<feature type="compositionally biased region" description="Polar residues" evidence="1">
    <location>
        <begin position="111"/>
        <end position="120"/>
    </location>
</feature>
<feature type="compositionally biased region" description="Low complexity" evidence="1">
    <location>
        <begin position="11"/>
        <end position="22"/>
    </location>
</feature>
<reference evidence="2 3" key="1">
    <citation type="submission" date="2017-12" db="EMBL/GenBank/DDBJ databases">
        <title>Genome Sequence of the Amphotericin B-resistant Candida duobushaemulonii strain, B09383.</title>
        <authorList>
            <person name="Chow N.A."/>
            <person name="Gade L."/>
            <person name="Batra D."/>
            <person name="Rowe L.A."/>
            <person name="Loparev V.N."/>
            <person name="Litvintseva A.P."/>
        </authorList>
    </citation>
    <scope>NUCLEOTIDE SEQUENCE [LARGE SCALE GENOMIC DNA]</scope>
    <source>
        <strain evidence="2 3">B09383</strain>
    </source>
</reference>
<sequence>MSRFNDPSADSGQSGEQGLSSSVFASSDSQIRPTPVSNLTKNLMSSGQMANQNPHAQPTPPDYASSVASESRPQGIPFARDNQGFSGSVDNKFAPAGSGHNIDPSQAHPHSVSSSFTQNPHLGIYRNGAKPNGNANYIPLGHNAPTIVSSSYTSNYSHTPSFQSASAHYMDRNDSNATTNSGAAPGMQHIAPHVQTGFLPSSYNKAAMGHGLPTTNLTMNSVNSSSSPYHHGSDFNRSSFSATPQSYHSHFEPGSHHHSQVAQSLPTGGFTNRESPTDENGYDEHLNIVKFPVNDLITMLACLLTKIIEANDKLHPNHFDTTIAIRQKLKEEKKRKRQEKEKSRQHSIDSMTYSNDGINTTVEHIDEDYVNSSGDEQDDEDELKNRYLANVLAFHGTNIPGISLNAYLTRVLKYCPVTNEVFLSLLVYFDRIAKKANNLKKSHDVDGEGEGQGDGEQLFVMDSYNIHRLIISGITVSSKFFSDIFYKNLRYAKVGGLPLEELNYLELQFLLLLDFKLMISVEDLQNYGDLLLKFWKREQLASDLVNTANQAEQGSSAAANS</sequence>
<name>A0A2V1AKP2_9ASCO</name>
<feature type="compositionally biased region" description="Polar residues" evidence="1">
    <location>
        <begin position="260"/>
        <end position="274"/>
    </location>
</feature>
<dbReference type="VEuPathDB" id="FungiDB:CXQ87_001152"/>
<gene>
    <name evidence="2" type="ORF">CXQ87_001152</name>
</gene>
<dbReference type="RefSeq" id="XP_025339174.1">
    <property type="nucleotide sequence ID" value="XM_025479701.1"/>
</dbReference>
<keyword evidence="3" id="KW-1185">Reference proteome</keyword>
<evidence type="ECO:0008006" key="4">
    <source>
        <dbReference type="Google" id="ProtNLM"/>
    </source>
</evidence>
<dbReference type="GeneID" id="37001153"/>
<dbReference type="InterPro" id="IPR013922">
    <property type="entry name" value="Cyclin_PHO80-like"/>
</dbReference>